<keyword evidence="2" id="KW-1185">Reference proteome</keyword>
<dbReference type="EMBL" id="AGUE01000167">
    <property type="protein sequence ID" value="EHK98005.1"/>
    <property type="molecule type" value="Genomic_DNA"/>
</dbReference>
<proteinExistence type="predicted"/>
<evidence type="ECO:0000313" key="1">
    <source>
        <dbReference type="EMBL" id="EHK98005.1"/>
    </source>
</evidence>
<dbReference type="Proteomes" id="UP000005446">
    <property type="component" value="Unassembled WGS sequence"/>
</dbReference>
<sequence length="33" mass="3972">MFERLGFILWYTHAAIQAVSMDVHQMFFFFSAE</sequence>
<reference evidence="1 2" key="1">
    <citation type="journal article" date="2012" name="Eukaryot. Cell">
        <title>Genome sequence of the fungus Glarea lozoyensis: the first genome sequence of a species from the Helotiaceae family.</title>
        <authorList>
            <person name="Youssar L."/>
            <person name="Gruening B.A."/>
            <person name="Erxleben A."/>
            <person name="Guenther S."/>
            <person name="Huettel W."/>
        </authorList>
    </citation>
    <scope>NUCLEOTIDE SEQUENCE [LARGE SCALE GENOMIC DNA]</scope>
    <source>
        <strain evidence="2">ATCC 74030 / MF5533</strain>
    </source>
</reference>
<dbReference type="HOGENOM" id="CLU_3384886_0_0_1"/>
<dbReference type="InParanoid" id="H0EU13"/>
<dbReference type="AlphaFoldDB" id="H0EU13"/>
<gene>
    <name evidence="1" type="ORF">M7I_6239</name>
</gene>
<evidence type="ECO:0000313" key="2">
    <source>
        <dbReference type="Proteomes" id="UP000005446"/>
    </source>
</evidence>
<protein>
    <submittedName>
        <fullName evidence="1">Uncharacterized protein</fullName>
    </submittedName>
</protein>
<accession>H0EU13</accession>
<name>H0EU13_GLAL7</name>
<comment type="caution">
    <text evidence="1">The sequence shown here is derived from an EMBL/GenBank/DDBJ whole genome shotgun (WGS) entry which is preliminary data.</text>
</comment>
<organism evidence="1 2">
    <name type="scientific">Glarea lozoyensis (strain ATCC 74030 / MF5533)</name>
    <dbReference type="NCBI Taxonomy" id="1104152"/>
    <lineage>
        <taxon>Eukaryota</taxon>
        <taxon>Fungi</taxon>
        <taxon>Dikarya</taxon>
        <taxon>Ascomycota</taxon>
        <taxon>Pezizomycotina</taxon>
        <taxon>Leotiomycetes</taxon>
        <taxon>Helotiales</taxon>
        <taxon>Helotiaceae</taxon>
        <taxon>Glarea</taxon>
    </lineage>
</organism>